<protein>
    <submittedName>
        <fullName evidence="1">Uncharacterized protein</fullName>
    </submittedName>
</protein>
<name>A0ACB9ELH0_ARCLA</name>
<reference evidence="1 2" key="2">
    <citation type="journal article" date="2022" name="Mol. Ecol. Resour.">
        <title>The genomes of chicory, endive, great burdock and yacon provide insights into Asteraceae paleo-polyploidization history and plant inulin production.</title>
        <authorList>
            <person name="Fan W."/>
            <person name="Wang S."/>
            <person name="Wang H."/>
            <person name="Wang A."/>
            <person name="Jiang F."/>
            <person name="Liu H."/>
            <person name="Zhao H."/>
            <person name="Xu D."/>
            <person name="Zhang Y."/>
        </authorList>
    </citation>
    <scope>NUCLEOTIDE SEQUENCE [LARGE SCALE GENOMIC DNA]</scope>
    <source>
        <strain evidence="2">cv. Niubang</strain>
    </source>
</reference>
<sequence>MVPGQASIAIWGTIGFYFRSFKYLDSKECGCLIMLASVVADTINSRTDAPLNQVLGKQRNRSGAAGVER</sequence>
<dbReference type="Proteomes" id="UP001055879">
    <property type="component" value="Linkage Group LG02"/>
</dbReference>
<organism evidence="1 2">
    <name type="scientific">Arctium lappa</name>
    <name type="common">Greater burdock</name>
    <name type="synonym">Lappa major</name>
    <dbReference type="NCBI Taxonomy" id="4217"/>
    <lineage>
        <taxon>Eukaryota</taxon>
        <taxon>Viridiplantae</taxon>
        <taxon>Streptophyta</taxon>
        <taxon>Embryophyta</taxon>
        <taxon>Tracheophyta</taxon>
        <taxon>Spermatophyta</taxon>
        <taxon>Magnoliopsida</taxon>
        <taxon>eudicotyledons</taxon>
        <taxon>Gunneridae</taxon>
        <taxon>Pentapetalae</taxon>
        <taxon>asterids</taxon>
        <taxon>campanulids</taxon>
        <taxon>Asterales</taxon>
        <taxon>Asteraceae</taxon>
        <taxon>Carduoideae</taxon>
        <taxon>Cardueae</taxon>
        <taxon>Arctiinae</taxon>
        <taxon>Arctium</taxon>
    </lineage>
</organism>
<comment type="caution">
    <text evidence="1">The sequence shown here is derived from an EMBL/GenBank/DDBJ whole genome shotgun (WGS) entry which is preliminary data.</text>
</comment>
<dbReference type="EMBL" id="CM042048">
    <property type="protein sequence ID" value="KAI3759463.1"/>
    <property type="molecule type" value="Genomic_DNA"/>
</dbReference>
<evidence type="ECO:0000313" key="1">
    <source>
        <dbReference type="EMBL" id="KAI3759463.1"/>
    </source>
</evidence>
<evidence type="ECO:0000313" key="2">
    <source>
        <dbReference type="Proteomes" id="UP001055879"/>
    </source>
</evidence>
<accession>A0ACB9ELH0</accession>
<reference evidence="2" key="1">
    <citation type="journal article" date="2022" name="Mol. Ecol. Resour.">
        <title>The genomes of chicory, endive, great burdock and yacon provide insights into Asteraceae palaeo-polyploidization history and plant inulin production.</title>
        <authorList>
            <person name="Fan W."/>
            <person name="Wang S."/>
            <person name="Wang H."/>
            <person name="Wang A."/>
            <person name="Jiang F."/>
            <person name="Liu H."/>
            <person name="Zhao H."/>
            <person name="Xu D."/>
            <person name="Zhang Y."/>
        </authorList>
    </citation>
    <scope>NUCLEOTIDE SEQUENCE [LARGE SCALE GENOMIC DNA]</scope>
    <source>
        <strain evidence="2">cv. Niubang</strain>
    </source>
</reference>
<keyword evidence="2" id="KW-1185">Reference proteome</keyword>
<gene>
    <name evidence="1" type="ORF">L6452_07313</name>
</gene>
<proteinExistence type="predicted"/>